<keyword evidence="4 8" id="KW-0560">Oxidoreductase</keyword>
<accession>A0ABT7MGH1</accession>
<comment type="cofactor">
    <cofactor evidence="1">
        <name>Fe cation</name>
        <dbReference type="ChEBI" id="CHEBI:24875"/>
    </cofactor>
</comment>
<dbReference type="CDD" id="cd03469">
    <property type="entry name" value="Rieske_RO_Alpha_N"/>
    <property type="match status" value="1"/>
</dbReference>
<protein>
    <submittedName>
        <fullName evidence="8">Aromatic ring-hydroxylating dioxygenase subunit alpha</fullName>
        <ecNumber evidence="8">1.14.13.-</ecNumber>
    </submittedName>
</protein>
<dbReference type="SUPFAM" id="SSF55961">
    <property type="entry name" value="Bet v1-like"/>
    <property type="match status" value="1"/>
</dbReference>
<keyword evidence="3" id="KW-0479">Metal-binding</keyword>
<keyword evidence="2" id="KW-0001">2Fe-2S</keyword>
<dbReference type="PRINTS" id="PR00090">
    <property type="entry name" value="RNGDIOXGNASE"/>
</dbReference>
<dbReference type="InterPro" id="IPR015879">
    <property type="entry name" value="Ring_hydroxy_dOase_asu_C_dom"/>
</dbReference>
<dbReference type="EC" id="1.14.13.-" evidence="8"/>
<dbReference type="SUPFAM" id="SSF50022">
    <property type="entry name" value="ISP domain"/>
    <property type="match status" value="1"/>
</dbReference>
<keyword evidence="5" id="KW-0408">Iron</keyword>
<sequence>MSETDLRPPFLPADDDPAWEVVREPGLSLPQAAYTDPEVYRADLERIFHAGWLFATHSCEVRDPGQYVTVTVGRESVIVVRDRSGELRAHHNVCAHRGSRITTDERGCAKLLVCPYHQWTYDLDGRLRSARLMGEDFARAEHRLVPVAVREVAGLVFLCLADDPPPIDRFVADLVPQLGPHRLDATRVLARDHYRVRANWKTLVENNRECYHCRGNHPEFSLSNFEYGTHGDVRVDPRYDAAVDAAHRRWESLGLAPREVSFPGGSWYRISRLPLRPGFVTESLDGRPVAPLLGDLTDPDVGSLRLVGLPNLWAHANGDYAMTTRLTPVDAATTDVEVTFLVRDDAPADLDPDAVAAVWRATSEQDWELCENNAAGIASRGYRPGPLSTVIEGSVGAFLDWYVEAMFRPGGRSRRRAG</sequence>
<proteinExistence type="predicted"/>
<dbReference type="InterPro" id="IPR036922">
    <property type="entry name" value="Rieske_2Fe-2S_sf"/>
</dbReference>
<dbReference type="InterPro" id="IPR017941">
    <property type="entry name" value="Rieske_2Fe-2S"/>
</dbReference>
<dbReference type="Gene3D" id="2.102.10.10">
    <property type="entry name" value="Rieske [2Fe-2S] iron-sulphur domain"/>
    <property type="match status" value="1"/>
</dbReference>
<feature type="domain" description="Rieske" evidence="7">
    <location>
        <begin position="52"/>
        <end position="158"/>
    </location>
</feature>
<dbReference type="Proteomes" id="UP001231924">
    <property type="component" value="Unassembled WGS sequence"/>
</dbReference>
<evidence type="ECO:0000313" key="9">
    <source>
        <dbReference type="Proteomes" id="UP001231924"/>
    </source>
</evidence>
<evidence type="ECO:0000256" key="6">
    <source>
        <dbReference type="ARBA" id="ARBA00023014"/>
    </source>
</evidence>
<keyword evidence="8" id="KW-0223">Dioxygenase</keyword>
<dbReference type="InterPro" id="IPR001663">
    <property type="entry name" value="Rng_hydr_dOase-A"/>
</dbReference>
<dbReference type="EMBL" id="JASVWF010000008">
    <property type="protein sequence ID" value="MDL5159766.1"/>
    <property type="molecule type" value="Genomic_DNA"/>
</dbReference>
<evidence type="ECO:0000256" key="1">
    <source>
        <dbReference type="ARBA" id="ARBA00001962"/>
    </source>
</evidence>
<dbReference type="PANTHER" id="PTHR43756">
    <property type="entry name" value="CHOLINE MONOOXYGENASE, CHLOROPLASTIC"/>
    <property type="match status" value="1"/>
</dbReference>
<evidence type="ECO:0000256" key="2">
    <source>
        <dbReference type="ARBA" id="ARBA00022714"/>
    </source>
</evidence>
<dbReference type="Gene3D" id="3.90.380.10">
    <property type="entry name" value="Naphthalene 1,2-dioxygenase Alpha Subunit, Chain A, domain 1"/>
    <property type="match status" value="1"/>
</dbReference>
<gene>
    <name evidence="8" type="ORF">QRT03_27620</name>
</gene>
<evidence type="ECO:0000256" key="3">
    <source>
        <dbReference type="ARBA" id="ARBA00022723"/>
    </source>
</evidence>
<evidence type="ECO:0000313" key="8">
    <source>
        <dbReference type="EMBL" id="MDL5159766.1"/>
    </source>
</evidence>
<dbReference type="Pfam" id="PF00355">
    <property type="entry name" value="Rieske"/>
    <property type="match status" value="1"/>
</dbReference>
<dbReference type="Pfam" id="PF00848">
    <property type="entry name" value="Ring_hydroxyl_A"/>
    <property type="match status" value="1"/>
</dbReference>
<keyword evidence="6" id="KW-0411">Iron-sulfur</keyword>
<name>A0ABT7MGH1_9PSEU</name>
<evidence type="ECO:0000259" key="7">
    <source>
        <dbReference type="PROSITE" id="PS51296"/>
    </source>
</evidence>
<dbReference type="PROSITE" id="PS51296">
    <property type="entry name" value="RIESKE"/>
    <property type="match status" value="1"/>
</dbReference>
<reference evidence="8 9" key="1">
    <citation type="submission" date="2023-06" db="EMBL/GenBank/DDBJ databases">
        <title>Actinomycetospora Odt1-22.</title>
        <authorList>
            <person name="Supong K."/>
        </authorList>
    </citation>
    <scope>NUCLEOTIDE SEQUENCE [LARGE SCALE GENOMIC DNA]</scope>
    <source>
        <strain evidence="8 9">Odt1-22</strain>
    </source>
</reference>
<dbReference type="GO" id="GO:0051213">
    <property type="term" value="F:dioxygenase activity"/>
    <property type="evidence" value="ECO:0007669"/>
    <property type="project" value="UniProtKB-KW"/>
</dbReference>
<comment type="caution">
    <text evidence="8">The sequence shown here is derived from an EMBL/GenBank/DDBJ whole genome shotgun (WGS) entry which is preliminary data.</text>
</comment>
<dbReference type="RefSeq" id="WP_286056371.1">
    <property type="nucleotide sequence ID" value="NZ_JASVWF010000008.1"/>
</dbReference>
<dbReference type="PANTHER" id="PTHR43756:SF5">
    <property type="entry name" value="CHOLINE MONOOXYGENASE, CHLOROPLASTIC"/>
    <property type="match status" value="1"/>
</dbReference>
<organism evidence="8 9">
    <name type="scientific">Actinomycetospora termitidis</name>
    <dbReference type="NCBI Taxonomy" id="3053470"/>
    <lineage>
        <taxon>Bacteria</taxon>
        <taxon>Bacillati</taxon>
        <taxon>Actinomycetota</taxon>
        <taxon>Actinomycetes</taxon>
        <taxon>Pseudonocardiales</taxon>
        <taxon>Pseudonocardiaceae</taxon>
        <taxon>Actinomycetospora</taxon>
    </lineage>
</organism>
<evidence type="ECO:0000256" key="4">
    <source>
        <dbReference type="ARBA" id="ARBA00023002"/>
    </source>
</evidence>
<keyword evidence="9" id="KW-1185">Reference proteome</keyword>
<evidence type="ECO:0000256" key="5">
    <source>
        <dbReference type="ARBA" id="ARBA00023004"/>
    </source>
</evidence>